<dbReference type="STRING" id="1830138.SAMN05443507_11162"/>
<dbReference type="Gene3D" id="3.60.110.10">
    <property type="entry name" value="Carbon-nitrogen hydrolase"/>
    <property type="match status" value="1"/>
</dbReference>
<dbReference type="OrthoDB" id="1894469at2"/>
<sequence length="211" mass="23400">MKVLIVQPKLEKAIVQLERELQSNPHVDAVIFPEGYLNENVKEACTLAVKYGVVLIGGYRRLHEKPKDRVIMINRQGEIVIDRIKYSDTAFAVEDGLKIGHILCDELMVQGLKSQDLVGIDLIAHPIGVGMFSEEQFEEWISEARKVAAEYRTMIIGASHADGSFRNSDVSIPIAYCIGNDGEEIFVSKNNVQSVVLDTVSKSVVLAQSIC</sequence>
<feature type="domain" description="CN hydrolase" evidence="1">
    <location>
        <begin position="1"/>
        <end position="202"/>
    </location>
</feature>
<gene>
    <name evidence="2" type="ORF">SAMN05443507_11162</name>
</gene>
<dbReference type="InterPro" id="IPR003010">
    <property type="entry name" value="C-N_Hydrolase"/>
</dbReference>
<dbReference type="AlphaFoldDB" id="A0A1M6R5F2"/>
<reference evidence="3" key="1">
    <citation type="submission" date="2016-11" db="EMBL/GenBank/DDBJ databases">
        <authorList>
            <person name="Varghese N."/>
            <person name="Submissions S."/>
        </authorList>
    </citation>
    <scope>NUCLEOTIDE SEQUENCE [LARGE SCALE GENOMIC DNA]</scope>
    <source>
        <strain evidence="3">USBA-503</strain>
    </source>
</reference>
<dbReference type="Proteomes" id="UP000184016">
    <property type="component" value="Unassembled WGS sequence"/>
</dbReference>
<dbReference type="SUPFAM" id="SSF56317">
    <property type="entry name" value="Carbon-nitrogen hydrolase"/>
    <property type="match status" value="1"/>
</dbReference>
<dbReference type="InterPro" id="IPR036526">
    <property type="entry name" value="C-N_Hydrolase_sf"/>
</dbReference>
<proteinExistence type="predicted"/>
<evidence type="ECO:0000313" key="2">
    <source>
        <dbReference type="EMBL" id="SHK27682.1"/>
    </source>
</evidence>
<dbReference type="GO" id="GO:0016787">
    <property type="term" value="F:hydrolase activity"/>
    <property type="evidence" value="ECO:0007669"/>
    <property type="project" value="UniProtKB-KW"/>
</dbReference>
<organism evidence="2 3">
    <name type="scientific">Alicyclobacillus tolerans</name>
    <dbReference type="NCBI Taxonomy" id="90970"/>
    <lineage>
        <taxon>Bacteria</taxon>
        <taxon>Bacillati</taxon>
        <taxon>Bacillota</taxon>
        <taxon>Bacilli</taxon>
        <taxon>Bacillales</taxon>
        <taxon>Alicyclobacillaceae</taxon>
        <taxon>Alicyclobacillus</taxon>
    </lineage>
</organism>
<protein>
    <submittedName>
        <fullName evidence="2">Predicted amidohydrolase</fullName>
    </submittedName>
</protein>
<dbReference type="EMBL" id="FRAF01000011">
    <property type="protein sequence ID" value="SHK27682.1"/>
    <property type="molecule type" value="Genomic_DNA"/>
</dbReference>
<keyword evidence="3" id="KW-1185">Reference proteome</keyword>
<dbReference type="PROSITE" id="PS50263">
    <property type="entry name" value="CN_HYDROLASE"/>
    <property type="match status" value="1"/>
</dbReference>
<evidence type="ECO:0000259" key="1">
    <source>
        <dbReference type="PROSITE" id="PS50263"/>
    </source>
</evidence>
<accession>A0A1M6R5F2</accession>
<evidence type="ECO:0000313" key="3">
    <source>
        <dbReference type="Proteomes" id="UP000184016"/>
    </source>
</evidence>
<name>A0A1M6R5F2_9BACL</name>
<keyword evidence="2" id="KW-0378">Hydrolase</keyword>